<accession>A0A0C9YJM8</accession>
<reference evidence="3" key="2">
    <citation type="submission" date="2015-01" db="EMBL/GenBank/DDBJ databases">
        <title>Evolutionary Origins and Diversification of the Mycorrhizal Mutualists.</title>
        <authorList>
            <consortium name="DOE Joint Genome Institute"/>
            <consortium name="Mycorrhizal Genomics Consortium"/>
            <person name="Kohler A."/>
            <person name="Kuo A."/>
            <person name="Nagy L.G."/>
            <person name="Floudas D."/>
            <person name="Copeland A."/>
            <person name="Barry K.W."/>
            <person name="Cichocki N."/>
            <person name="Veneault-Fourrey C."/>
            <person name="LaButti K."/>
            <person name="Lindquist E.A."/>
            <person name="Lipzen A."/>
            <person name="Lundell T."/>
            <person name="Morin E."/>
            <person name="Murat C."/>
            <person name="Riley R."/>
            <person name="Ohm R."/>
            <person name="Sun H."/>
            <person name="Tunlid A."/>
            <person name="Henrissat B."/>
            <person name="Grigoriev I.V."/>
            <person name="Hibbett D.S."/>
            <person name="Martin F."/>
        </authorList>
    </citation>
    <scope>NUCLEOTIDE SEQUENCE [LARGE SCALE GENOMIC DNA]</scope>
    <source>
        <strain evidence="3">441</strain>
    </source>
</reference>
<name>A0A0C9YJM8_9AGAM</name>
<keyword evidence="3" id="KW-1185">Reference proteome</keyword>
<dbReference type="AlphaFoldDB" id="A0A0C9YJM8"/>
<reference evidence="2 3" key="1">
    <citation type="submission" date="2014-04" db="EMBL/GenBank/DDBJ databases">
        <authorList>
            <consortium name="DOE Joint Genome Institute"/>
            <person name="Kuo A."/>
            <person name="Kohler A."/>
            <person name="Costa M.D."/>
            <person name="Nagy L.G."/>
            <person name="Floudas D."/>
            <person name="Copeland A."/>
            <person name="Barry K.W."/>
            <person name="Cichocki N."/>
            <person name="Veneault-Fourrey C."/>
            <person name="LaButti K."/>
            <person name="Lindquist E.A."/>
            <person name="Lipzen A."/>
            <person name="Lundell T."/>
            <person name="Morin E."/>
            <person name="Murat C."/>
            <person name="Sun H."/>
            <person name="Tunlid A."/>
            <person name="Henrissat B."/>
            <person name="Grigoriev I.V."/>
            <person name="Hibbett D.S."/>
            <person name="Martin F."/>
            <person name="Nordberg H.P."/>
            <person name="Cantor M.N."/>
            <person name="Hua S.X."/>
        </authorList>
    </citation>
    <scope>NUCLEOTIDE SEQUENCE [LARGE SCALE GENOMIC DNA]</scope>
    <source>
        <strain evidence="2 3">441</strain>
    </source>
</reference>
<evidence type="ECO:0000256" key="1">
    <source>
        <dbReference type="SAM" id="MobiDB-lite"/>
    </source>
</evidence>
<dbReference type="EMBL" id="KN833844">
    <property type="protein sequence ID" value="KIK16891.1"/>
    <property type="molecule type" value="Genomic_DNA"/>
</dbReference>
<dbReference type="HOGENOM" id="CLU_2590656_0_0_1"/>
<evidence type="ECO:0000313" key="2">
    <source>
        <dbReference type="EMBL" id="KIK16891.1"/>
    </source>
</evidence>
<feature type="compositionally biased region" description="Basic and acidic residues" evidence="1">
    <location>
        <begin position="23"/>
        <end position="33"/>
    </location>
</feature>
<dbReference type="Proteomes" id="UP000054018">
    <property type="component" value="Unassembled WGS sequence"/>
</dbReference>
<feature type="region of interest" description="Disordered" evidence="1">
    <location>
        <begin position="23"/>
        <end position="52"/>
    </location>
</feature>
<sequence length="80" mass="9173">MAPHVKVCGEYRCHDLCDMRDRASSKSECRTGYKSEVGWPRSTPNPQQEHGIPNLLCEQTWKRHVACETRISDTEGKGKR</sequence>
<organism evidence="2 3">
    <name type="scientific">Pisolithus microcarpus 441</name>
    <dbReference type="NCBI Taxonomy" id="765257"/>
    <lineage>
        <taxon>Eukaryota</taxon>
        <taxon>Fungi</taxon>
        <taxon>Dikarya</taxon>
        <taxon>Basidiomycota</taxon>
        <taxon>Agaricomycotina</taxon>
        <taxon>Agaricomycetes</taxon>
        <taxon>Agaricomycetidae</taxon>
        <taxon>Boletales</taxon>
        <taxon>Sclerodermatineae</taxon>
        <taxon>Pisolithaceae</taxon>
        <taxon>Pisolithus</taxon>
    </lineage>
</organism>
<protein>
    <submittedName>
        <fullName evidence="2">Uncharacterized protein</fullName>
    </submittedName>
</protein>
<gene>
    <name evidence="2" type="ORF">PISMIDRAFT_685895</name>
</gene>
<evidence type="ECO:0000313" key="3">
    <source>
        <dbReference type="Proteomes" id="UP000054018"/>
    </source>
</evidence>
<proteinExistence type="predicted"/>